<dbReference type="InterPro" id="IPR041633">
    <property type="entry name" value="Polbeta"/>
</dbReference>
<protein>
    <submittedName>
        <fullName evidence="2">Predicted nucleotidyltransferase</fullName>
    </submittedName>
</protein>
<reference evidence="2" key="1">
    <citation type="submission" date="2017-05" db="EMBL/GenBank/DDBJ databases">
        <authorList>
            <person name="Varghese N."/>
            <person name="Submissions S."/>
        </authorList>
    </citation>
    <scope>NUCLEOTIDE SEQUENCE</scope>
    <source>
        <strain evidence="2">DSM 18763</strain>
    </source>
</reference>
<dbReference type="PANTHER" id="PTHR43852">
    <property type="entry name" value="NUCLEOTIDYLTRANSFERASE"/>
    <property type="match status" value="1"/>
</dbReference>
<accession>A0AA46AF89</accession>
<dbReference type="Pfam" id="PF18765">
    <property type="entry name" value="Polbeta"/>
    <property type="match status" value="1"/>
</dbReference>
<dbReference type="CDD" id="cd05403">
    <property type="entry name" value="NT_KNTase_like"/>
    <property type="match status" value="1"/>
</dbReference>
<sequence>MNQDKVEKIINEIVEILKGYNPEKIILFGSRARKDFKSNSDIDIAVDLSLSFREERKLKEKIDEISKLYSVDLVFLPKINNDFKTNILKEGVILYEKK</sequence>
<dbReference type="Proteomes" id="UP001157947">
    <property type="component" value="Unassembled WGS sequence"/>
</dbReference>
<dbReference type="SUPFAM" id="SSF81301">
    <property type="entry name" value="Nucleotidyltransferase"/>
    <property type="match status" value="1"/>
</dbReference>
<dbReference type="RefSeq" id="WP_265134170.1">
    <property type="nucleotide sequence ID" value="NZ_FXTX01000016.1"/>
</dbReference>
<feature type="domain" description="Polymerase beta nucleotidyltransferase" evidence="1">
    <location>
        <begin position="11"/>
        <end position="97"/>
    </location>
</feature>
<dbReference type="NCBIfam" id="NF047752">
    <property type="entry name" value="MntA_antitoxin"/>
    <property type="match status" value="1"/>
</dbReference>
<evidence type="ECO:0000313" key="3">
    <source>
        <dbReference type="Proteomes" id="UP001157947"/>
    </source>
</evidence>
<keyword evidence="3" id="KW-1185">Reference proteome</keyword>
<dbReference type="PANTHER" id="PTHR43852:SF2">
    <property type="entry name" value="PROTEIN ADENYLYLTRANSFERASE MNTA"/>
    <property type="match status" value="1"/>
</dbReference>
<evidence type="ECO:0000259" key="1">
    <source>
        <dbReference type="Pfam" id="PF18765"/>
    </source>
</evidence>
<evidence type="ECO:0000313" key="2">
    <source>
        <dbReference type="EMBL" id="SMP17744.1"/>
    </source>
</evidence>
<proteinExistence type="predicted"/>
<dbReference type="EMBL" id="FXTX01000016">
    <property type="protein sequence ID" value="SMP17744.1"/>
    <property type="molecule type" value="Genomic_DNA"/>
</dbReference>
<organism evidence="2 3">
    <name type="scientific">Venenivibrio stagnispumantis</name>
    <dbReference type="NCBI Taxonomy" id="407998"/>
    <lineage>
        <taxon>Bacteria</taxon>
        <taxon>Pseudomonadati</taxon>
        <taxon>Aquificota</taxon>
        <taxon>Aquificia</taxon>
        <taxon>Aquificales</taxon>
        <taxon>Hydrogenothermaceae</taxon>
        <taxon>Venenivibrio</taxon>
    </lineage>
</organism>
<name>A0AA46AF89_9AQUI</name>
<dbReference type="Gene3D" id="3.30.460.10">
    <property type="entry name" value="Beta Polymerase, domain 2"/>
    <property type="match status" value="1"/>
</dbReference>
<dbReference type="AlphaFoldDB" id="A0AA46AF89"/>
<dbReference type="InterPro" id="IPR043519">
    <property type="entry name" value="NT_sf"/>
</dbReference>
<comment type="caution">
    <text evidence="2">The sequence shown here is derived from an EMBL/GenBank/DDBJ whole genome shotgun (WGS) entry which is preliminary data.</text>
</comment>
<dbReference type="InterPro" id="IPR052930">
    <property type="entry name" value="TA_antitoxin_MntA"/>
</dbReference>
<gene>
    <name evidence="2" type="ORF">SAMN06264868_11634</name>
</gene>